<dbReference type="AlphaFoldDB" id="A0A8J3QGC4"/>
<organism evidence="1 2">
    <name type="scientific">Rhizocola hellebori</name>
    <dbReference type="NCBI Taxonomy" id="1392758"/>
    <lineage>
        <taxon>Bacteria</taxon>
        <taxon>Bacillati</taxon>
        <taxon>Actinomycetota</taxon>
        <taxon>Actinomycetes</taxon>
        <taxon>Micromonosporales</taxon>
        <taxon>Micromonosporaceae</taxon>
        <taxon>Rhizocola</taxon>
    </lineage>
</organism>
<accession>A0A8J3QGC4</accession>
<keyword evidence="2" id="KW-1185">Reference proteome</keyword>
<dbReference type="Pfam" id="PF20544">
    <property type="entry name" value="DUF6758"/>
    <property type="match status" value="1"/>
</dbReference>
<dbReference type="Proteomes" id="UP000612899">
    <property type="component" value="Unassembled WGS sequence"/>
</dbReference>
<gene>
    <name evidence="1" type="ORF">Rhe02_71940</name>
</gene>
<evidence type="ECO:0000313" key="2">
    <source>
        <dbReference type="Proteomes" id="UP000612899"/>
    </source>
</evidence>
<dbReference type="EMBL" id="BONY01000061">
    <property type="protein sequence ID" value="GIH09127.1"/>
    <property type="molecule type" value="Genomic_DNA"/>
</dbReference>
<proteinExistence type="predicted"/>
<name>A0A8J3QGC4_9ACTN</name>
<sequence length="218" mass="22474">MGLAVSCPRCGGVLRPPGLAHSHWLCDTCGVVSPLHTSRRVNADALSVAVNRAADTGIPVWCPWPLPVGWMVSGFAWAGDDREGVVATALACTGPAPLGSGPADVLLVAEEPGTGLGAYMAGFAGPDPGQLLAGAVAGQEPHAKVKAAGRPTPLWSVAVPEDRSAYAGEAKGRWLFAVSWPAQAGYLLAETSVLHDLCEWLPPELVFGAPTPRLPCSQ</sequence>
<comment type="caution">
    <text evidence="1">The sequence shown here is derived from an EMBL/GenBank/DDBJ whole genome shotgun (WGS) entry which is preliminary data.</text>
</comment>
<protein>
    <submittedName>
        <fullName evidence="1">Uncharacterized protein</fullName>
    </submittedName>
</protein>
<evidence type="ECO:0000313" key="1">
    <source>
        <dbReference type="EMBL" id="GIH09127.1"/>
    </source>
</evidence>
<reference evidence="1" key="1">
    <citation type="submission" date="2021-01" db="EMBL/GenBank/DDBJ databases">
        <title>Whole genome shotgun sequence of Rhizocola hellebori NBRC 109834.</title>
        <authorList>
            <person name="Komaki H."/>
            <person name="Tamura T."/>
        </authorList>
    </citation>
    <scope>NUCLEOTIDE SEQUENCE</scope>
    <source>
        <strain evidence="1">NBRC 109834</strain>
    </source>
</reference>
<dbReference type="InterPro" id="IPR046646">
    <property type="entry name" value="DUF6758"/>
</dbReference>